<keyword evidence="2" id="KW-1185">Reference proteome</keyword>
<accession>A0A914YUC2</accession>
<keyword evidence="1" id="KW-0812">Transmembrane</keyword>
<dbReference type="WBParaSite" id="PSU_v2.g3590.t1">
    <property type="protein sequence ID" value="PSU_v2.g3590.t1"/>
    <property type="gene ID" value="PSU_v2.g3590"/>
</dbReference>
<evidence type="ECO:0000313" key="3">
    <source>
        <dbReference type="WBParaSite" id="PSU_v2.g3590.t1"/>
    </source>
</evidence>
<proteinExistence type="predicted"/>
<feature type="transmembrane region" description="Helical" evidence="1">
    <location>
        <begin position="81"/>
        <end position="105"/>
    </location>
</feature>
<evidence type="ECO:0000313" key="2">
    <source>
        <dbReference type="Proteomes" id="UP000887577"/>
    </source>
</evidence>
<name>A0A914YUC2_9BILA</name>
<dbReference type="Proteomes" id="UP000887577">
    <property type="component" value="Unplaced"/>
</dbReference>
<reference evidence="3" key="1">
    <citation type="submission" date="2022-11" db="UniProtKB">
        <authorList>
            <consortium name="WormBaseParasite"/>
        </authorList>
    </citation>
    <scope>IDENTIFICATION</scope>
</reference>
<organism evidence="2 3">
    <name type="scientific">Panagrolaimus superbus</name>
    <dbReference type="NCBI Taxonomy" id="310955"/>
    <lineage>
        <taxon>Eukaryota</taxon>
        <taxon>Metazoa</taxon>
        <taxon>Ecdysozoa</taxon>
        <taxon>Nematoda</taxon>
        <taxon>Chromadorea</taxon>
        <taxon>Rhabditida</taxon>
        <taxon>Tylenchina</taxon>
        <taxon>Panagrolaimomorpha</taxon>
        <taxon>Panagrolaimoidea</taxon>
        <taxon>Panagrolaimidae</taxon>
        <taxon>Panagrolaimus</taxon>
    </lineage>
</organism>
<sequence length="127" mass="13774">MTCFFIENIPVRNLRGVGGGNNQVPVNISSTSTSATPAPEPTQSNPIFTITDAPESFTCNNSDCFRGTSKYRYKKKQHVSLTGFSILSISGFCLSAHFILLMLLLTNKMCASKKKAPKLQSPAPISN</sequence>
<evidence type="ECO:0000256" key="1">
    <source>
        <dbReference type="SAM" id="Phobius"/>
    </source>
</evidence>
<keyword evidence="1" id="KW-0472">Membrane</keyword>
<dbReference type="AlphaFoldDB" id="A0A914YUC2"/>
<keyword evidence="1" id="KW-1133">Transmembrane helix</keyword>
<protein>
    <submittedName>
        <fullName evidence="3">Uncharacterized protein</fullName>
    </submittedName>
</protein>